<name>A0A222FMF1_9GAMM</name>
<dbReference type="KEGG" id="bsan:CHH28_15285"/>
<organism evidence="3 4">
    <name type="scientific">Bacterioplanes sanyensis</name>
    <dbReference type="NCBI Taxonomy" id="1249553"/>
    <lineage>
        <taxon>Bacteria</taxon>
        <taxon>Pseudomonadati</taxon>
        <taxon>Pseudomonadota</taxon>
        <taxon>Gammaproteobacteria</taxon>
        <taxon>Oceanospirillales</taxon>
        <taxon>Oceanospirillaceae</taxon>
        <taxon>Bacterioplanes</taxon>
    </lineage>
</organism>
<keyword evidence="2" id="KW-0732">Signal</keyword>
<comment type="similarity">
    <text evidence="1">Belongs to the bacterial solute-binding protein 3 family.</text>
</comment>
<gene>
    <name evidence="3" type="ORF">CHH28_15285</name>
</gene>
<keyword evidence="4" id="KW-1185">Reference proteome</keyword>
<dbReference type="Gene3D" id="3.40.190.10">
    <property type="entry name" value="Periplasmic binding protein-like II"/>
    <property type="match status" value="2"/>
</dbReference>
<dbReference type="OrthoDB" id="5763510at2"/>
<dbReference type="PANTHER" id="PTHR35936">
    <property type="entry name" value="MEMBRANE-BOUND LYTIC MUREIN TRANSGLYCOSYLASE F"/>
    <property type="match status" value="1"/>
</dbReference>
<proteinExistence type="inferred from homology"/>
<feature type="signal peptide" evidence="2">
    <location>
        <begin position="1"/>
        <end position="21"/>
    </location>
</feature>
<evidence type="ECO:0000313" key="3">
    <source>
        <dbReference type="EMBL" id="ASP39950.1"/>
    </source>
</evidence>
<accession>A0A222FMF1</accession>
<dbReference type="PANTHER" id="PTHR35936:SF25">
    <property type="entry name" value="ABC TRANSPORTER SUBSTRATE-BINDING PROTEIN"/>
    <property type="match status" value="1"/>
</dbReference>
<evidence type="ECO:0000256" key="1">
    <source>
        <dbReference type="ARBA" id="ARBA00010333"/>
    </source>
</evidence>
<protein>
    <submittedName>
        <fullName evidence="3">Uncharacterized protein</fullName>
    </submittedName>
</protein>
<dbReference type="EMBL" id="CP022530">
    <property type="protein sequence ID" value="ASP39950.1"/>
    <property type="molecule type" value="Genomic_DNA"/>
</dbReference>
<dbReference type="PROSITE" id="PS51257">
    <property type="entry name" value="PROKAR_LIPOPROTEIN"/>
    <property type="match status" value="1"/>
</dbReference>
<feature type="chain" id="PRO_5012171734" evidence="2">
    <location>
        <begin position="22"/>
        <end position="249"/>
    </location>
</feature>
<reference evidence="3 4" key="1">
    <citation type="submission" date="2017-07" db="EMBL/GenBank/DDBJ databases">
        <title>Annotated genome sequence of Bacterioplanes sanyensis isolated from Red Sea.</title>
        <authorList>
            <person name="Rehman Z.U."/>
        </authorList>
    </citation>
    <scope>NUCLEOTIDE SEQUENCE [LARGE SCALE GENOMIC DNA]</scope>
    <source>
        <strain evidence="3 4">NV9</strain>
    </source>
</reference>
<dbReference type="AlphaFoldDB" id="A0A222FMF1"/>
<sequence>MRLKNIAMVAMMLLSSGGACADAHIPSSMTFAAADWCPYSCSDGSGIVSDYLRELFAQRNITLDIQVIPWSRALQEVRFGHIDGLLTLVPGEADGVLMPASPTMSYQDCFFKRPGSDWTYTDMAALQHSVLGVVQGYGYSPEIDAYIAGAKPGSVHAIAGAEPSERLIAMLQRERIDLYLDDVRVTQHTLKRLEMMPGAITVAGCLPEKPLYLGLSAQPEWSAELIKWLDDALAEADNQHRWREISEQY</sequence>
<dbReference type="RefSeq" id="WP_094061124.1">
    <property type="nucleotide sequence ID" value="NZ_CP022530.1"/>
</dbReference>
<evidence type="ECO:0000256" key="2">
    <source>
        <dbReference type="SAM" id="SignalP"/>
    </source>
</evidence>
<dbReference type="Proteomes" id="UP000202440">
    <property type="component" value="Chromosome"/>
</dbReference>
<evidence type="ECO:0000313" key="4">
    <source>
        <dbReference type="Proteomes" id="UP000202440"/>
    </source>
</evidence>
<dbReference type="SUPFAM" id="SSF53850">
    <property type="entry name" value="Periplasmic binding protein-like II"/>
    <property type="match status" value="1"/>
</dbReference>